<dbReference type="eggNOG" id="COG0484">
    <property type="taxonomic scope" value="Bacteria"/>
</dbReference>
<dbReference type="FunFam" id="2.10.230.10:FF:000002">
    <property type="entry name" value="Molecular chaperone DnaJ"/>
    <property type="match status" value="1"/>
</dbReference>
<dbReference type="InterPro" id="IPR036410">
    <property type="entry name" value="HSP_DnaJ_Cys-rich_dom_sf"/>
</dbReference>
<dbReference type="GO" id="GO:0031072">
    <property type="term" value="F:heat shock protein binding"/>
    <property type="evidence" value="ECO:0007669"/>
    <property type="project" value="InterPro"/>
</dbReference>
<dbReference type="Gene3D" id="6.20.20.10">
    <property type="match status" value="2"/>
</dbReference>
<dbReference type="Proteomes" id="UP000002020">
    <property type="component" value="Chromosome"/>
</dbReference>
<dbReference type="FunFam" id="2.60.260.20:FF:000005">
    <property type="entry name" value="Chaperone protein dnaJ 1, mitochondrial"/>
    <property type="match status" value="1"/>
</dbReference>
<evidence type="ECO:0000259" key="13">
    <source>
        <dbReference type="PROSITE" id="PS50076"/>
    </source>
</evidence>
<sequence length="368" mass="41830">MVKKRDYYEILGISRDASDEDIKKAYRKMAKKYHPDISKEHDSEKKFKEVQEAYEVLSDSNKKSNYDNFGHQNANGSDGFEGFGSNFGDFDDIFNNLFSKNSRNTKTSSDLDERIEMEIDFLEAVLGTKKTIQLVLEDYCQECNGSGAHNNKDIVTCQYCNGLGYVNVEQRIFFGNVRSQQMCSYCDGQGQKIKNKCFFCKGKKTQKYKKTLVVDIPAGIDNGMTLKMSQKGNGGRIGSNNLRGDLYITFRVKASKIFSRKGLDVYTEIFITFSQAVLGVVAATETIYGKVDLKIPAGTQSGNKMRLKNKGIADVNSYYRKGDHYVIVNIETPKNISKEQKKIFEDLKKLENNYYKNKTSSGFFKKIL</sequence>
<dbReference type="SUPFAM" id="SSF46565">
    <property type="entry name" value="Chaperone J-domain"/>
    <property type="match status" value="1"/>
</dbReference>
<comment type="similarity">
    <text evidence="9 11">Belongs to the DnaJ family.</text>
</comment>
<evidence type="ECO:0000256" key="12">
    <source>
        <dbReference type="PROSITE-ProRule" id="PRU00546"/>
    </source>
</evidence>
<evidence type="ECO:0000256" key="8">
    <source>
        <dbReference type="ARBA" id="ARBA00023186"/>
    </source>
</evidence>
<comment type="caution">
    <text evidence="11">Lacks conserved residue(s) required for the propagation of feature annotation.</text>
</comment>
<comment type="function">
    <text evidence="11">Participates actively in the response to hyperosmotic and heat shock by preventing the aggregation of stress-denatured proteins and by disaggregating proteins, also in an autonomous, DnaK-independent fashion. Unfolded proteins bind initially to DnaJ; upon interaction with the DnaJ-bound protein, DnaK hydrolyzes its bound ATP, resulting in the formation of a stable complex. GrpE releases ADP from DnaK; ATP binding to DnaK triggers the release of the substrate protein, thus completing the reaction cycle. Several rounds of ATP-dependent interactions between DnaJ, DnaK and GrpE are required for fully efficient folding. Also involved, together with DnaK and GrpE, in the DNA replication of plasmids through activation of initiation proteins.</text>
</comment>
<dbReference type="Gene3D" id="2.60.260.20">
    <property type="entry name" value="Urease metallochaperone UreE, N-terminal domain"/>
    <property type="match status" value="2"/>
</dbReference>
<dbReference type="NCBIfam" id="NF008035">
    <property type="entry name" value="PRK10767.1"/>
    <property type="match status" value="1"/>
</dbReference>
<dbReference type="InterPro" id="IPR001305">
    <property type="entry name" value="HSP_DnaJ_Cys-rich_dom"/>
</dbReference>
<dbReference type="GO" id="GO:0005524">
    <property type="term" value="F:ATP binding"/>
    <property type="evidence" value="ECO:0007669"/>
    <property type="project" value="InterPro"/>
</dbReference>
<keyword evidence="7 11" id="KW-0346">Stress response</keyword>
<dbReference type="InterPro" id="IPR002939">
    <property type="entry name" value="DnaJ_C"/>
</dbReference>
<dbReference type="PANTHER" id="PTHR43096:SF52">
    <property type="entry name" value="DNAJ HOMOLOG 1, MITOCHONDRIAL-RELATED"/>
    <property type="match status" value="1"/>
</dbReference>
<keyword evidence="2 11" id="KW-0235">DNA replication</keyword>
<dbReference type="InterPro" id="IPR008971">
    <property type="entry name" value="HSP40/DnaJ_pept-bd"/>
</dbReference>
<feature type="binding site" evidence="11">
    <location>
        <position position="140"/>
    </location>
    <ligand>
        <name>Zn(2+)</name>
        <dbReference type="ChEBI" id="CHEBI:29105"/>
        <label>1</label>
    </ligand>
</feature>
<feature type="binding site" evidence="11">
    <location>
        <position position="186"/>
    </location>
    <ligand>
        <name>Zn(2+)</name>
        <dbReference type="ChEBI" id="CHEBI:29105"/>
        <label>2</label>
    </ligand>
</feature>
<evidence type="ECO:0000259" key="14">
    <source>
        <dbReference type="PROSITE" id="PS51188"/>
    </source>
</evidence>
<accession>B3QZK7</accession>
<dbReference type="NCBIfam" id="TIGR02349">
    <property type="entry name" value="DnaJ_bact"/>
    <property type="match status" value="1"/>
</dbReference>
<dbReference type="EMBL" id="CU469464">
    <property type="protein sequence ID" value="CAP18394.1"/>
    <property type="molecule type" value="Genomic_DNA"/>
</dbReference>
<dbReference type="Pfam" id="PF00684">
    <property type="entry name" value="DnaJ_CXXCXGXG"/>
    <property type="match status" value="1"/>
</dbReference>
<dbReference type="CDD" id="cd06257">
    <property type="entry name" value="DnaJ"/>
    <property type="match status" value="1"/>
</dbReference>
<dbReference type="STRING" id="37692.ATP_00207"/>
<dbReference type="HAMAP" id="MF_01152">
    <property type="entry name" value="DnaJ"/>
    <property type="match status" value="1"/>
</dbReference>
<comment type="domain">
    <text evidence="11">The J domain is necessary and sufficient to stimulate DnaK ATPase activity. Zinc center 1 plays an important role in the autonomous, DnaK-independent chaperone activity of DnaJ. Zinc center 2 is essential for interaction with DnaK and for DnaJ activity.</text>
</comment>
<gene>
    <name evidence="11 15" type="primary">dnaJ</name>
    <name evidence="15" type="ordered locus">ATP_00207</name>
</gene>
<evidence type="ECO:0000256" key="9">
    <source>
        <dbReference type="ARBA" id="ARBA00061004"/>
    </source>
</evidence>
<evidence type="ECO:0000256" key="6">
    <source>
        <dbReference type="ARBA" id="ARBA00022833"/>
    </source>
</evidence>
<dbReference type="InterPro" id="IPR018253">
    <property type="entry name" value="DnaJ_domain_CS"/>
</dbReference>
<reference evidence="15 16" key="1">
    <citation type="journal article" date="2008" name="BMC Genomics">
        <title>The linear chromosome of the plant-pathogenic mycoplasma 'Candidatus Phytoplasma mali'.</title>
        <authorList>
            <person name="Kube M."/>
            <person name="Schneider B."/>
            <person name="Kuhl H."/>
            <person name="Dandekar T."/>
            <person name="Heitmann K."/>
            <person name="Migdoll A.M."/>
            <person name="Reinhardt R."/>
            <person name="Seemueller E."/>
        </authorList>
    </citation>
    <scope>NUCLEOTIDE SEQUENCE [LARGE SCALE GENOMIC DNA]</scope>
    <source>
        <strain evidence="15 16">AT</strain>
    </source>
</reference>
<evidence type="ECO:0000256" key="7">
    <source>
        <dbReference type="ARBA" id="ARBA00023016"/>
    </source>
</evidence>
<keyword evidence="3 11" id="KW-0479">Metal-binding</keyword>
<feature type="zinc finger region" description="CR-type" evidence="12">
    <location>
        <begin position="127"/>
        <end position="209"/>
    </location>
</feature>
<feature type="binding site" evidence="11">
    <location>
        <position position="157"/>
    </location>
    <ligand>
        <name>Zn(2+)</name>
        <dbReference type="ChEBI" id="CHEBI:29105"/>
        <label>2</label>
    </ligand>
</feature>
<evidence type="ECO:0000256" key="2">
    <source>
        <dbReference type="ARBA" id="ARBA00022705"/>
    </source>
</evidence>
<feature type="binding site" evidence="11">
    <location>
        <position position="197"/>
    </location>
    <ligand>
        <name>Zn(2+)</name>
        <dbReference type="ChEBI" id="CHEBI:29105"/>
        <label>1</label>
    </ligand>
</feature>
<dbReference type="PROSITE" id="PS50076">
    <property type="entry name" value="DNAJ_2"/>
    <property type="match status" value="1"/>
</dbReference>
<keyword evidence="16" id="KW-1185">Reference proteome</keyword>
<feature type="binding site" evidence="11">
    <location>
        <position position="143"/>
    </location>
    <ligand>
        <name>Zn(2+)</name>
        <dbReference type="ChEBI" id="CHEBI:29105"/>
        <label>1</label>
    </ligand>
</feature>
<dbReference type="SMART" id="SM00271">
    <property type="entry name" value="DnaJ"/>
    <property type="match status" value="1"/>
</dbReference>
<comment type="subunit">
    <text evidence="11">Homodimer.</text>
</comment>
<dbReference type="SUPFAM" id="SSF49493">
    <property type="entry name" value="HSP40/DnaJ peptide-binding domain"/>
    <property type="match status" value="2"/>
</dbReference>
<evidence type="ECO:0000256" key="10">
    <source>
        <dbReference type="ARBA" id="ARBA00067609"/>
    </source>
</evidence>
<comment type="cofactor">
    <cofactor evidence="11">
        <name>Zn(2+)</name>
        <dbReference type="ChEBI" id="CHEBI:29105"/>
    </cofactor>
    <text evidence="11">Binds 2 Zn(2+) ions per monomer.</text>
</comment>
<dbReference type="AlphaFoldDB" id="B3QZK7"/>
<dbReference type="KEGG" id="pml:ATP_00207"/>
<dbReference type="CDD" id="cd10747">
    <property type="entry name" value="DnaJ_C"/>
    <property type="match status" value="1"/>
</dbReference>
<evidence type="ECO:0000256" key="11">
    <source>
        <dbReference type="HAMAP-Rule" id="MF_01152"/>
    </source>
</evidence>
<dbReference type="PROSITE" id="PS00636">
    <property type="entry name" value="DNAJ_1"/>
    <property type="match status" value="1"/>
</dbReference>
<name>B3QZK7_PHYMT</name>
<dbReference type="GO" id="GO:0051082">
    <property type="term" value="F:unfolded protein binding"/>
    <property type="evidence" value="ECO:0007669"/>
    <property type="project" value="UniProtKB-UniRule"/>
</dbReference>
<dbReference type="PANTHER" id="PTHR43096">
    <property type="entry name" value="DNAJ HOMOLOG 1, MITOCHONDRIAL-RELATED"/>
    <property type="match status" value="1"/>
</dbReference>
<dbReference type="InterPro" id="IPR012724">
    <property type="entry name" value="DnaJ"/>
</dbReference>
<feature type="domain" description="CR-type" evidence="14">
    <location>
        <begin position="127"/>
        <end position="209"/>
    </location>
</feature>
<dbReference type="InterPro" id="IPR036869">
    <property type="entry name" value="J_dom_sf"/>
</dbReference>
<keyword evidence="1 11" id="KW-0963">Cytoplasm</keyword>
<evidence type="ECO:0000256" key="3">
    <source>
        <dbReference type="ARBA" id="ARBA00022723"/>
    </source>
</evidence>
<keyword evidence="5 11" id="KW-0863">Zinc-finger</keyword>
<keyword evidence="8 11" id="KW-0143">Chaperone</keyword>
<dbReference type="GO" id="GO:0006260">
    <property type="term" value="P:DNA replication"/>
    <property type="evidence" value="ECO:0007669"/>
    <property type="project" value="UniProtKB-KW"/>
</dbReference>
<keyword evidence="6 11" id="KW-0862">Zinc</keyword>
<dbReference type="Pfam" id="PF01556">
    <property type="entry name" value="DnaJ_C"/>
    <property type="match status" value="1"/>
</dbReference>
<keyword evidence="4 11" id="KW-0677">Repeat</keyword>
<dbReference type="CDD" id="cd10719">
    <property type="entry name" value="DnaJ_zf"/>
    <property type="match status" value="1"/>
</dbReference>
<dbReference type="GO" id="GO:0009408">
    <property type="term" value="P:response to heat"/>
    <property type="evidence" value="ECO:0007669"/>
    <property type="project" value="InterPro"/>
</dbReference>
<feature type="domain" description="J" evidence="13">
    <location>
        <begin position="6"/>
        <end position="70"/>
    </location>
</feature>
<feature type="binding site" evidence="11">
    <location>
        <position position="160"/>
    </location>
    <ligand>
        <name>Zn(2+)</name>
        <dbReference type="ChEBI" id="CHEBI:29105"/>
        <label>2</label>
    </ligand>
</feature>
<dbReference type="SUPFAM" id="SSF57938">
    <property type="entry name" value="DnaJ/Hsp40 cysteine-rich domain"/>
    <property type="match status" value="1"/>
</dbReference>
<feature type="binding site" evidence="11">
    <location>
        <position position="183"/>
    </location>
    <ligand>
        <name>Zn(2+)</name>
        <dbReference type="ChEBI" id="CHEBI:29105"/>
        <label>2</label>
    </ligand>
</feature>
<dbReference type="FunFam" id="1.10.287.110:FF:000031">
    <property type="entry name" value="Molecular chaperone DnaJ"/>
    <property type="match status" value="1"/>
</dbReference>
<evidence type="ECO:0000256" key="5">
    <source>
        <dbReference type="ARBA" id="ARBA00022771"/>
    </source>
</evidence>
<comment type="subcellular location">
    <subcellularLocation>
        <location evidence="11">Cytoplasm</location>
    </subcellularLocation>
</comment>
<dbReference type="PRINTS" id="PR00625">
    <property type="entry name" value="JDOMAIN"/>
</dbReference>
<proteinExistence type="inferred from homology"/>
<dbReference type="GO" id="GO:0008270">
    <property type="term" value="F:zinc ion binding"/>
    <property type="evidence" value="ECO:0007669"/>
    <property type="project" value="UniProtKB-UniRule"/>
</dbReference>
<feature type="binding site" evidence="11">
    <location>
        <position position="200"/>
    </location>
    <ligand>
        <name>Zn(2+)</name>
        <dbReference type="ChEBI" id="CHEBI:29105"/>
        <label>1</label>
    </ligand>
</feature>
<dbReference type="InterPro" id="IPR001623">
    <property type="entry name" value="DnaJ_domain"/>
</dbReference>
<evidence type="ECO:0000313" key="15">
    <source>
        <dbReference type="EMBL" id="CAP18394.1"/>
    </source>
</evidence>
<dbReference type="Gene3D" id="1.10.287.110">
    <property type="entry name" value="DnaJ domain"/>
    <property type="match status" value="1"/>
</dbReference>
<dbReference type="PROSITE" id="PS51188">
    <property type="entry name" value="ZF_CR"/>
    <property type="match status" value="1"/>
</dbReference>
<dbReference type="HOGENOM" id="CLU_017633_0_7_14"/>
<organism evidence="16">
    <name type="scientific">Phytoplasma mali (strain AT)</name>
    <dbReference type="NCBI Taxonomy" id="482235"/>
    <lineage>
        <taxon>Bacteria</taxon>
        <taxon>Bacillati</taxon>
        <taxon>Mycoplasmatota</taxon>
        <taxon>Mollicutes</taxon>
        <taxon>Acholeplasmatales</taxon>
        <taxon>Acholeplasmataceae</taxon>
        <taxon>Candidatus Phytoplasma</taxon>
        <taxon>16SrX (Apple proliferation group)</taxon>
    </lineage>
</organism>
<evidence type="ECO:0000256" key="1">
    <source>
        <dbReference type="ARBA" id="ARBA00022490"/>
    </source>
</evidence>
<evidence type="ECO:0000256" key="4">
    <source>
        <dbReference type="ARBA" id="ARBA00022737"/>
    </source>
</evidence>
<dbReference type="GO" id="GO:0042026">
    <property type="term" value="P:protein refolding"/>
    <property type="evidence" value="ECO:0007669"/>
    <property type="project" value="TreeGrafter"/>
</dbReference>
<dbReference type="Pfam" id="PF00226">
    <property type="entry name" value="DnaJ"/>
    <property type="match status" value="1"/>
</dbReference>
<dbReference type="GO" id="GO:0005737">
    <property type="term" value="C:cytoplasm"/>
    <property type="evidence" value="ECO:0007669"/>
    <property type="project" value="UniProtKB-SubCell"/>
</dbReference>
<protein>
    <recommendedName>
        <fullName evidence="10 11">Chaperone protein DnaJ</fullName>
    </recommendedName>
</protein>
<evidence type="ECO:0000313" key="16">
    <source>
        <dbReference type="Proteomes" id="UP000002020"/>
    </source>
</evidence>